<dbReference type="GeneID" id="23680450"/>
<dbReference type="Proteomes" id="UP000031717">
    <property type="component" value="Segment"/>
</dbReference>
<organism evidence="1 2">
    <name type="scientific">Mycobacterium phage Keshu</name>
    <dbReference type="NCBI Taxonomy" id="1567471"/>
    <lineage>
        <taxon>Viruses</taxon>
        <taxon>Duplodnaviria</taxon>
        <taxon>Heunggongvirae</taxon>
        <taxon>Uroviricota</taxon>
        <taxon>Caudoviricetes</taxon>
        <taxon>Weiservirinae</taxon>
        <taxon>Keshuvirus</taxon>
        <taxon>Keshuvirus keshu</taxon>
    </lineage>
</organism>
<dbReference type="RefSeq" id="YP_009125842.1">
    <property type="nucleotide sequence ID" value="NC_026603.1"/>
</dbReference>
<name>A0A0B5A3S1_9CAUD</name>
<dbReference type="KEGG" id="vg:23680450"/>
<reference evidence="1 2" key="1">
    <citation type="submission" date="2014-10" db="EMBL/GenBank/DDBJ databases">
        <authorList>
            <person name="Mthembu S."/>
            <person name="Kuvar S."/>
            <person name="Nduna N."/>
            <person name="Pillay S."/>
            <person name="Pillay T."/>
            <person name="Tang P.-C."/>
            <person name="Reddy N."/>
            <person name="Larsen M.H."/>
            <person name="Rubin E.J."/>
            <person name="Russell D.A."/>
            <person name="Guerrero C.A."/>
            <person name="Bowman C.A."/>
            <person name="Jacobs-Sera D."/>
            <person name="Hendrix R.W."/>
            <person name="Hatfull G.F."/>
        </authorList>
    </citation>
    <scope>NUCLEOTIDE SEQUENCE [LARGE SCALE GENOMIC DNA]</scope>
</reference>
<sequence>MSASKVKPGDECLTIFPVTREYLCRAPHAVEQLTADAARVLARMCDGEGYAAAEVTLAWRGSLKAARRGGPSVHKGAVDAAAQLGGEDDGVILFVFTAKAAKR</sequence>
<protein>
    <submittedName>
        <fullName evidence="1">Uncharacterized protein</fullName>
    </submittedName>
</protein>
<gene>
    <name evidence="1" type="primary">90</name>
    <name evidence="1" type="ORF">PBI_KESHU_90</name>
</gene>
<dbReference type="EMBL" id="KP027199">
    <property type="protein sequence ID" value="AJD82310.1"/>
    <property type="molecule type" value="Genomic_DNA"/>
</dbReference>
<evidence type="ECO:0000313" key="2">
    <source>
        <dbReference type="Proteomes" id="UP000031717"/>
    </source>
</evidence>
<proteinExistence type="predicted"/>
<evidence type="ECO:0000313" key="1">
    <source>
        <dbReference type="EMBL" id="AJD82310.1"/>
    </source>
</evidence>
<accession>A0A0B5A3S1</accession>
<keyword evidence="2" id="KW-1185">Reference proteome</keyword>
<dbReference type="OrthoDB" id="19909at10239"/>